<gene>
    <name evidence="5" type="ORF">EGYM00392_LOCUS28094</name>
</gene>
<dbReference type="AlphaFoldDB" id="A0A7S1NFV9"/>
<name>A0A7S1NFV9_9EUGL</name>
<proteinExistence type="predicted"/>
<keyword evidence="4" id="KW-0472">Membrane</keyword>
<keyword evidence="1" id="KW-0479">Metal-binding</keyword>
<dbReference type="PANTHER" id="PTHR10342:SF274">
    <property type="entry name" value="ARYLSULFATASE B"/>
    <property type="match status" value="1"/>
</dbReference>
<keyword evidence="2" id="KW-0106">Calcium</keyword>
<evidence type="ECO:0000256" key="1">
    <source>
        <dbReference type="ARBA" id="ARBA00022723"/>
    </source>
</evidence>
<protein>
    <recommendedName>
        <fullName evidence="6">Sulfatase N-terminal domain-containing protein</fullName>
    </recommendedName>
</protein>
<dbReference type="InterPro" id="IPR017850">
    <property type="entry name" value="Alkaline_phosphatase_core_sf"/>
</dbReference>
<evidence type="ECO:0000256" key="4">
    <source>
        <dbReference type="SAM" id="Phobius"/>
    </source>
</evidence>
<sequence>MMHVSDWLPTLAKVAGADTSSLGLKPLDGVDMWQALTDKAPSSPRTELLHNVDPFGYPESNAAVRQGDWKLIVGHPGQPDYWEANGEPRFPQPAAQPPCEHCTPYRSGYRMTKHLGQSVQLYNIAADPLEQYDLASTHPDVVKRLFERYMSYSVSVPRTPNDQIYEDKRGFPMFHNNCWVPWITPRPWVKRILENDRVQAALPLRRLHQSPTRHNVKADDDDPSPAPVITKTLMLGYASVLYFFFAILCPVGRTWTRGC</sequence>
<keyword evidence="3" id="KW-0325">Glycoprotein</keyword>
<dbReference type="PANTHER" id="PTHR10342">
    <property type="entry name" value="ARYLSULFATASE"/>
    <property type="match status" value="1"/>
</dbReference>
<dbReference type="GO" id="GO:0046872">
    <property type="term" value="F:metal ion binding"/>
    <property type="evidence" value="ECO:0007669"/>
    <property type="project" value="UniProtKB-KW"/>
</dbReference>
<dbReference type="SUPFAM" id="SSF53649">
    <property type="entry name" value="Alkaline phosphatase-like"/>
    <property type="match status" value="1"/>
</dbReference>
<evidence type="ECO:0000313" key="5">
    <source>
        <dbReference type="EMBL" id="CAD9016985.1"/>
    </source>
</evidence>
<dbReference type="Gene3D" id="3.40.720.10">
    <property type="entry name" value="Alkaline Phosphatase, subunit A"/>
    <property type="match status" value="1"/>
</dbReference>
<organism evidence="5">
    <name type="scientific">Eutreptiella gymnastica</name>
    <dbReference type="NCBI Taxonomy" id="73025"/>
    <lineage>
        <taxon>Eukaryota</taxon>
        <taxon>Discoba</taxon>
        <taxon>Euglenozoa</taxon>
        <taxon>Euglenida</taxon>
        <taxon>Spirocuta</taxon>
        <taxon>Euglenophyceae</taxon>
        <taxon>Eutreptiales</taxon>
        <taxon>Eutreptiaceae</taxon>
        <taxon>Eutreptiella</taxon>
    </lineage>
</organism>
<dbReference type="GO" id="GO:0008484">
    <property type="term" value="F:sulfuric ester hydrolase activity"/>
    <property type="evidence" value="ECO:0007669"/>
    <property type="project" value="InterPro"/>
</dbReference>
<evidence type="ECO:0000256" key="3">
    <source>
        <dbReference type="ARBA" id="ARBA00023180"/>
    </source>
</evidence>
<evidence type="ECO:0008006" key="6">
    <source>
        <dbReference type="Google" id="ProtNLM"/>
    </source>
</evidence>
<feature type="transmembrane region" description="Helical" evidence="4">
    <location>
        <begin position="233"/>
        <end position="251"/>
    </location>
</feature>
<dbReference type="InterPro" id="IPR047115">
    <property type="entry name" value="ARSB"/>
</dbReference>
<accession>A0A7S1NFV9</accession>
<dbReference type="EMBL" id="HBGA01075318">
    <property type="protein sequence ID" value="CAD9016985.1"/>
    <property type="molecule type" value="Transcribed_RNA"/>
</dbReference>
<keyword evidence="4" id="KW-1133">Transmembrane helix</keyword>
<dbReference type="Gene3D" id="3.30.1120.10">
    <property type="match status" value="1"/>
</dbReference>
<keyword evidence="4" id="KW-0812">Transmembrane</keyword>
<evidence type="ECO:0000256" key="2">
    <source>
        <dbReference type="ARBA" id="ARBA00022837"/>
    </source>
</evidence>
<reference evidence="5" key="1">
    <citation type="submission" date="2021-01" db="EMBL/GenBank/DDBJ databases">
        <authorList>
            <person name="Corre E."/>
            <person name="Pelletier E."/>
            <person name="Niang G."/>
            <person name="Scheremetjew M."/>
            <person name="Finn R."/>
            <person name="Kale V."/>
            <person name="Holt S."/>
            <person name="Cochrane G."/>
            <person name="Meng A."/>
            <person name="Brown T."/>
            <person name="Cohen L."/>
        </authorList>
    </citation>
    <scope>NUCLEOTIDE SEQUENCE</scope>
    <source>
        <strain evidence="5">NIES-381</strain>
    </source>
</reference>